<evidence type="ECO:0000313" key="2">
    <source>
        <dbReference type="EMBL" id="KAJ7354100.1"/>
    </source>
</evidence>
<keyword evidence="1" id="KW-0732">Signal</keyword>
<evidence type="ECO:0000313" key="3">
    <source>
        <dbReference type="Proteomes" id="UP001218218"/>
    </source>
</evidence>
<sequence>MFVKTSLIAATLMFIAGARAQCPNAGVGIGAIQLCNFSGKNVICGDLTGFITKRKSPLWLLYSTGSWDQAATKNLCGDYVGTPGFGPAHTLCNGNTVVQVVPPNAGLYTNCQGASIVTGGIFSEAAIYFCCYPS</sequence>
<reference evidence="2" key="1">
    <citation type="submission" date="2023-03" db="EMBL/GenBank/DDBJ databases">
        <title>Massive genome expansion in bonnet fungi (Mycena s.s.) driven by repeated elements and novel gene families across ecological guilds.</title>
        <authorList>
            <consortium name="Lawrence Berkeley National Laboratory"/>
            <person name="Harder C.B."/>
            <person name="Miyauchi S."/>
            <person name="Viragh M."/>
            <person name="Kuo A."/>
            <person name="Thoen E."/>
            <person name="Andreopoulos B."/>
            <person name="Lu D."/>
            <person name="Skrede I."/>
            <person name="Drula E."/>
            <person name="Henrissat B."/>
            <person name="Morin E."/>
            <person name="Kohler A."/>
            <person name="Barry K."/>
            <person name="LaButti K."/>
            <person name="Morin E."/>
            <person name="Salamov A."/>
            <person name="Lipzen A."/>
            <person name="Mereny Z."/>
            <person name="Hegedus B."/>
            <person name="Baldrian P."/>
            <person name="Stursova M."/>
            <person name="Weitz H."/>
            <person name="Taylor A."/>
            <person name="Grigoriev I.V."/>
            <person name="Nagy L.G."/>
            <person name="Martin F."/>
            <person name="Kauserud H."/>
        </authorList>
    </citation>
    <scope>NUCLEOTIDE SEQUENCE</scope>
    <source>
        <strain evidence="2">CBHHK002</strain>
    </source>
</reference>
<dbReference type="EMBL" id="JARIHO010000010">
    <property type="protein sequence ID" value="KAJ7354100.1"/>
    <property type="molecule type" value="Genomic_DNA"/>
</dbReference>
<dbReference type="Proteomes" id="UP001218218">
    <property type="component" value="Unassembled WGS sequence"/>
</dbReference>
<keyword evidence="3" id="KW-1185">Reference proteome</keyword>
<feature type="signal peptide" evidence="1">
    <location>
        <begin position="1"/>
        <end position="20"/>
    </location>
</feature>
<protein>
    <recommendedName>
        <fullName evidence="4">Secreted protein</fullName>
    </recommendedName>
</protein>
<evidence type="ECO:0000256" key="1">
    <source>
        <dbReference type="SAM" id="SignalP"/>
    </source>
</evidence>
<dbReference type="AlphaFoldDB" id="A0AAD7AB78"/>
<proteinExistence type="predicted"/>
<name>A0AAD7AB78_9AGAR</name>
<feature type="chain" id="PRO_5042242336" description="Secreted protein" evidence="1">
    <location>
        <begin position="21"/>
        <end position="134"/>
    </location>
</feature>
<comment type="caution">
    <text evidence="2">The sequence shown here is derived from an EMBL/GenBank/DDBJ whole genome shotgun (WGS) entry which is preliminary data.</text>
</comment>
<evidence type="ECO:0008006" key="4">
    <source>
        <dbReference type="Google" id="ProtNLM"/>
    </source>
</evidence>
<organism evidence="2 3">
    <name type="scientific">Mycena albidolilacea</name>
    <dbReference type="NCBI Taxonomy" id="1033008"/>
    <lineage>
        <taxon>Eukaryota</taxon>
        <taxon>Fungi</taxon>
        <taxon>Dikarya</taxon>
        <taxon>Basidiomycota</taxon>
        <taxon>Agaricomycotina</taxon>
        <taxon>Agaricomycetes</taxon>
        <taxon>Agaricomycetidae</taxon>
        <taxon>Agaricales</taxon>
        <taxon>Marasmiineae</taxon>
        <taxon>Mycenaceae</taxon>
        <taxon>Mycena</taxon>
    </lineage>
</organism>
<accession>A0AAD7AB78</accession>
<gene>
    <name evidence="2" type="ORF">DFH08DRAFT_955515</name>
</gene>